<accession>A0A182TGL1</accession>
<dbReference type="AlphaFoldDB" id="A0A182TGL1"/>
<reference evidence="2" key="2">
    <citation type="submission" date="2020-05" db="UniProtKB">
        <authorList>
            <consortium name="EnsemblMetazoa"/>
        </authorList>
    </citation>
    <scope>IDENTIFICATION</scope>
    <source>
        <strain evidence="2">CM1001059</strain>
    </source>
</reference>
<keyword evidence="3" id="KW-1185">Reference proteome</keyword>
<feature type="region of interest" description="Disordered" evidence="1">
    <location>
        <begin position="23"/>
        <end position="162"/>
    </location>
</feature>
<feature type="compositionally biased region" description="Low complexity" evidence="1">
    <location>
        <begin position="61"/>
        <end position="119"/>
    </location>
</feature>
<evidence type="ECO:0000256" key="1">
    <source>
        <dbReference type="SAM" id="MobiDB-lite"/>
    </source>
</evidence>
<organism evidence="2 3">
    <name type="scientific">Anopheles melas</name>
    <dbReference type="NCBI Taxonomy" id="34690"/>
    <lineage>
        <taxon>Eukaryota</taxon>
        <taxon>Metazoa</taxon>
        <taxon>Ecdysozoa</taxon>
        <taxon>Arthropoda</taxon>
        <taxon>Hexapoda</taxon>
        <taxon>Insecta</taxon>
        <taxon>Pterygota</taxon>
        <taxon>Neoptera</taxon>
        <taxon>Endopterygota</taxon>
        <taxon>Diptera</taxon>
        <taxon>Nematocera</taxon>
        <taxon>Culicoidea</taxon>
        <taxon>Culicidae</taxon>
        <taxon>Anophelinae</taxon>
        <taxon>Anopheles</taxon>
    </lineage>
</organism>
<evidence type="ECO:0000313" key="2">
    <source>
        <dbReference type="EnsemblMetazoa" id="AMEC001949-PA"/>
    </source>
</evidence>
<proteinExistence type="predicted"/>
<name>A0A182TGL1_9DIPT</name>
<protein>
    <submittedName>
        <fullName evidence="2">Uncharacterized protein</fullName>
    </submittedName>
</protein>
<sequence>MRVNHPMLGCHLGLDTRFGANYGTLHGRGPSPMQLPPPATANPAATPAPPPYSATRNQNCLLGLGLPPAAGGPTTGSLASSGTNSAALLATGSSSPSSTQSGSLSLASSQLSQAPSIAGGTVGTGPAAGGREQQQQQPNSPPGQFILPSSNTIKPGVLATHV</sequence>
<evidence type="ECO:0000313" key="3">
    <source>
        <dbReference type="Proteomes" id="UP000075902"/>
    </source>
</evidence>
<feature type="compositionally biased region" description="Low complexity" evidence="1">
    <location>
        <begin position="129"/>
        <end position="144"/>
    </location>
</feature>
<dbReference type="STRING" id="34690.A0A182TGL1"/>
<dbReference type="Proteomes" id="UP000075902">
    <property type="component" value="Unassembled WGS sequence"/>
</dbReference>
<dbReference type="EnsemblMetazoa" id="AMEC001949-RA">
    <property type="protein sequence ID" value="AMEC001949-PA"/>
    <property type="gene ID" value="AMEC001949"/>
</dbReference>
<reference evidence="3" key="1">
    <citation type="submission" date="2014-01" db="EMBL/GenBank/DDBJ databases">
        <title>The Genome Sequence of Anopheles melas CM1001059_A (V2).</title>
        <authorList>
            <consortium name="The Broad Institute Genomics Platform"/>
            <person name="Neafsey D.E."/>
            <person name="Besansky N."/>
            <person name="Howell P."/>
            <person name="Walton C."/>
            <person name="Young S.K."/>
            <person name="Zeng Q."/>
            <person name="Gargeya S."/>
            <person name="Fitzgerald M."/>
            <person name="Haas B."/>
            <person name="Abouelleil A."/>
            <person name="Allen A.W."/>
            <person name="Alvarado L."/>
            <person name="Arachchi H.M."/>
            <person name="Berlin A.M."/>
            <person name="Chapman S.B."/>
            <person name="Gainer-Dewar J."/>
            <person name="Goldberg J."/>
            <person name="Griggs A."/>
            <person name="Gujja S."/>
            <person name="Hansen M."/>
            <person name="Howarth C."/>
            <person name="Imamovic A."/>
            <person name="Ireland A."/>
            <person name="Larimer J."/>
            <person name="McCowan C."/>
            <person name="Murphy C."/>
            <person name="Pearson M."/>
            <person name="Poon T.W."/>
            <person name="Priest M."/>
            <person name="Roberts A."/>
            <person name="Saif S."/>
            <person name="Shea T."/>
            <person name="Sisk P."/>
            <person name="Sykes S."/>
            <person name="Wortman J."/>
            <person name="Nusbaum C."/>
            <person name="Birren B."/>
        </authorList>
    </citation>
    <scope>NUCLEOTIDE SEQUENCE [LARGE SCALE GENOMIC DNA]</scope>
    <source>
        <strain evidence="3">CM1001059</strain>
    </source>
</reference>
<dbReference type="VEuPathDB" id="VectorBase:AMEC001949"/>
<feature type="compositionally biased region" description="Pro residues" evidence="1">
    <location>
        <begin position="33"/>
        <end position="52"/>
    </location>
</feature>